<dbReference type="GO" id="GO:0020037">
    <property type="term" value="F:heme binding"/>
    <property type="evidence" value="ECO:0007669"/>
    <property type="project" value="InterPro"/>
</dbReference>
<comment type="caution">
    <text evidence="2">The sequence shown here is derived from an EMBL/GenBank/DDBJ whole genome shotgun (WGS) entry which is preliminary data.</text>
</comment>
<evidence type="ECO:0000313" key="2">
    <source>
        <dbReference type="EMBL" id="GIZ37962.1"/>
    </source>
</evidence>
<dbReference type="GO" id="GO:0016705">
    <property type="term" value="F:oxidoreductase activity, acting on paired donors, with incorporation or reduction of molecular oxygen"/>
    <property type="evidence" value="ECO:0007669"/>
    <property type="project" value="InterPro"/>
</dbReference>
<dbReference type="OrthoDB" id="10029320at2759"/>
<dbReference type="EMBL" id="BOLY01000001">
    <property type="protein sequence ID" value="GIZ37962.1"/>
    <property type="molecule type" value="Genomic_DNA"/>
</dbReference>
<dbReference type="GO" id="GO:0005506">
    <property type="term" value="F:iron ion binding"/>
    <property type="evidence" value="ECO:0007669"/>
    <property type="project" value="InterPro"/>
</dbReference>
<dbReference type="InterPro" id="IPR050121">
    <property type="entry name" value="Cytochrome_P450_monoxygenase"/>
</dbReference>
<proteinExistence type="inferred from homology"/>
<dbReference type="AlphaFoldDB" id="A0A9P3C782"/>
<dbReference type="GeneID" id="68286965"/>
<evidence type="ECO:0000313" key="3">
    <source>
        <dbReference type="Proteomes" id="UP000825890"/>
    </source>
</evidence>
<organism evidence="2 3">
    <name type="scientific">Cercospora kikuchii</name>
    <dbReference type="NCBI Taxonomy" id="84275"/>
    <lineage>
        <taxon>Eukaryota</taxon>
        <taxon>Fungi</taxon>
        <taxon>Dikarya</taxon>
        <taxon>Ascomycota</taxon>
        <taxon>Pezizomycotina</taxon>
        <taxon>Dothideomycetes</taxon>
        <taxon>Dothideomycetidae</taxon>
        <taxon>Mycosphaerellales</taxon>
        <taxon>Mycosphaerellaceae</taxon>
        <taxon>Cercospora</taxon>
    </lineage>
</organism>
<evidence type="ECO:0000256" key="1">
    <source>
        <dbReference type="ARBA" id="ARBA00010617"/>
    </source>
</evidence>
<dbReference type="InterPro" id="IPR036396">
    <property type="entry name" value="Cyt_P450_sf"/>
</dbReference>
<dbReference type="Pfam" id="PF00067">
    <property type="entry name" value="p450"/>
    <property type="match status" value="1"/>
</dbReference>
<dbReference type="Proteomes" id="UP000825890">
    <property type="component" value="Unassembled WGS sequence"/>
</dbReference>
<dbReference type="GO" id="GO:0004497">
    <property type="term" value="F:monooxygenase activity"/>
    <property type="evidence" value="ECO:0007669"/>
    <property type="project" value="InterPro"/>
</dbReference>
<sequence length="404" mass="46363">MNSRNHHVQVQEIKSQDPVECTKIIAAKTFQGQGHDLTNSLESYAARAQPNQRLVKAFGIKNSFVIPDREGSQKFRALVEKKLHVKEDKWNAFAAAARSIALEQVSGEEESRSLFDVVQMLSIKMVRKVIWDVDQEEKGIDDQLRILAREINKQWLKSKKYDDEFVQAGDGVEMPDELKHALMQVFGWDGEDRKENPLNFILPGYETIWRVVLRCFIELSARHHPNSSGWVTALKDFLNNPTPEQLEHRTDVNGDQVSALMISQEILRLYPPTRRVYRRYQDEDGTAYSMAADIESMQRDASVWEGDPLKFRPERWMNIDQPQGDDKRWLPFGASPFRCPAKQRFNVYIPFGVSMIAVLTGALLEVTENRWECSGEALPDVGVPLDTDREGYQGAELRKIRSQA</sequence>
<reference evidence="2 3" key="1">
    <citation type="submission" date="2021-01" db="EMBL/GenBank/DDBJ databases">
        <title>Cercospora kikuchii MAFF 305040 whole genome shotgun sequence.</title>
        <authorList>
            <person name="Kashiwa T."/>
            <person name="Suzuki T."/>
        </authorList>
    </citation>
    <scope>NUCLEOTIDE SEQUENCE [LARGE SCALE GENOMIC DNA]</scope>
    <source>
        <strain evidence="2 3">MAFF 305040</strain>
    </source>
</reference>
<dbReference type="InterPro" id="IPR001128">
    <property type="entry name" value="Cyt_P450"/>
</dbReference>
<dbReference type="PANTHER" id="PTHR24305">
    <property type="entry name" value="CYTOCHROME P450"/>
    <property type="match status" value="1"/>
</dbReference>
<evidence type="ECO:0008006" key="4">
    <source>
        <dbReference type="Google" id="ProtNLM"/>
    </source>
</evidence>
<keyword evidence="3" id="KW-1185">Reference proteome</keyword>
<dbReference type="SUPFAM" id="SSF48264">
    <property type="entry name" value="Cytochrome P450"/>
    <property type="match status" value="1"/>
</dbReference>
<dbReference type="PANTHER" id="PTHR24305:SF166">
    <property type="entry name" value="CYTOCHROME P450 12A4, MITOCHONDRIAL-RELATED"/>
    <property type="match status" value="1"/>
</dbReference>
<comment type="similarity">
    <text evidence="1">Belongs to the cytochrome P450 family.</text>
</comment>
<dbReference type="Gene3D" id="1.10.630.10">
    <property type="entry name" value="Cytochrome P450"/>
    <property type="match status" value="1"/>
</dbReference>
<protein>
    <recommendedName>
        <fullName evidence="4">Cytochrome P450</fullName>
    </recommendedName>
</protein>
<name>A0A9P3C782_9PEZI</name>
<accession>A0A9P3C782</accession>
<dbReference type="RefSeq" id="XP_044652449.1">
    <property type="nucleotide sequence ID" value="XM_044796514.1"/>
</dbReference>
<gene>
    <name evidence="2" type="ORF">CKM354_000139000</name>
</gene>